<evidence type="ECO:0000259" key="3">
    <source>
        <dbReference type="Pfam" id="PF04195"/>
    </source>
</evidence>
<dbReference type="InterPro" id="IPR007321">
    <property type="entry name" value="Transposase_28"/>
</dbReference>
<proteinExistence type="predicted"/>
<dbReference type="AlphaFoldDB" id="A0A0L9UM29"/>
<dbReference type="PANTHER" id="PTHR31099">
    <property type="entry name" value="OS06G0165300 PROTEIN"/>
    <property type="match status" value="1"/>
</dbReference>
<feature type="compositionally biased region" description="Low complexity" evidence="2">
    <location>
        <begin position="28"/>
        <end position="37"/>
    </location>
</feature>
<reference evidence="5" key="1">
    <citation type="journal article" date="2015" name="Proc. Natl. Acad. Sci. U.S.A.">
        <title>Genome sequencing of adzuki bean (Vigna angularis) provides insight into high starch and low fat accumulation and domestication.</title>
        <authorList>
            <person name="Yang K."/>
            <person name="Tian Z."/>
            <person name="Chen C."/>
            <person name="Luo L."/>
            <person name="Zhao B."/>
            <person name="Wang Z."/>
            <person name="Yu L."/>
            <person name="Li Y."/>
            <person name="Sun Y."/>
            <person name="Li W."/>
            <person name="Chen Y."/>
            <person name="Li Y."/>
            <person name="Zhang Y."/>
            <person name="Ai D."/>
            <person name="Zhao J."/>
            <person name="Shang C."/>
            <person name="Ma Y."/>
            <person name="Wu B."/>
            <person name="Wang M."/>
            <person name="Gao L."/>
            <person name="Sun D."/>
            <person name="Zhang P."/>
            <person name="Guo F."/>
            <person name="Wang W."/>
            <person name="Li Y."/>
            <person name="Wang J."/>
            <person name="Varshney R.K."/>
            <person name="Wang J."/>
            <person name="Ling H.Q."/>
            <person name="Wan P."/>
        </authorList>
    </citation>
    <scope>NUCLEOTIDE SEQUENCE</scope>
    <source>
        <strain evidence="5">cv. Jingnong 6</strain>
    </source>
</reference>
<name>A0A0L9UM29_PHAAN</name>
<keyword evidence="1" id="KW-0175">Coiled coil</keyword>
<feature type="region of interest" description="Disordered" evidence="2">
    <location>
        <begin position="310"/>
        <end position="337"/>
    </location>
</feature>
<sequence length="647" mass="71417">MVAVHIESSSESLGGVRGSSAMGDGERSASSSSVSPSFLEETVRSSGREPGIPDAAGDQIFHGVPIFLLKGGLRIDGSPYEPDAYGDRELLEWRVNRTHVVRDVEDSRLVRAGVSLRNERVYYGKRSSPDDFFYMYANVFTQLFVRVPFTEFQMAVLREANVAPAQLHPNSWAAVQAFLAMCLAVGVTPTIPVFFHYFEVRPPTQGGWVSLTSVRDMTLFRPFSDSFKNFKHHYFKVIIDEAGRREFHDSTGNLRTINALPRRISARHLVECLRYEDCERKASHDDSCSSSIHFYGLPEARRRQLVLHPGEGGPNAPLPPLVRRSSSTGRLPPVTLVRPQSCPPVKVTRGSVPVVWAPGADPLPDLAVITVDPSSEAATASVAPFVRNRKDSAGEGHKDKEASSSRSASKKARKGNEKVPSAPLPGRIFSPAFNMSDRTKFHMSSSQRALIEPLSESELTNAMLEMSIRAASLAWYLKEFADRRGVDDVRTELLAEKKNSASLQSAMEQMILTHDDYDKRIETLEADLEKARRESADGSDRLAVARGDHERLLEECGQLKAKVARQRNSEHEEGFNKALRQASVLAGIHEPFALGFNIEKDVFDGVLVDLNTLADDEGPKTEGPSGAAWADQALVVEDDEEADDCDN</sequence>
<gene>
    <name evidence="4" type="ORF">LR48_Vigan05g119900</name>
</gene>
<dbReference type="PANTHER" id="PTHR31099:SF28">
    <property type="entry name" value="F5J5.12"/>
    <property type="match status" value="1"/>
</dbReference>
<feature type="region of interest" description="Disordered" evidence="2">
    <location>
        <begin position="1"/>
        <end position="57"/>
    </location>
</feature>
<dbReference type="Proteomes" id="UP000053144">
    <property type="component" value="Chromosome 5"/>
</dbReference>
<evidence type="ECO:0000256" key="1">
    <source>
        <dbReference type="SAM" id="Coils"/>
    </source>
</evidence>
<protein>
    <recommendedName>
        <fullName evidence="3">Transposase (putative) gypsy type domain-containing protein</fullName>
    </recommendedName>
</protein>
<dbReference type="Pfam" id="PF04195">
    <property type="entry name" value="Transposase_28"/>
    <property type="match status" value="1"/>
</dbReference>
<evidence type="ECO:0000256" key="2">
    <source>
        <dbReference type="SAM" id="MobiDB-lite"/>
    </source>
</evidence>
<feature type="compositionally biased region" description="Basic and acidic residues" evidence="2">
    <location>
        <begin position="388"/>
        <end position="403"/>
    </location>
</feature>
<dbReference type="Gramene" id="KOM43594">
    <property type="protein sequence ID" value="KOM43594"/>
    <property type="gene ID" value="LR48_Vigan05g119900"/>
</dbReference>
<dbReference type="EMBL" id="CM003375">
    <property type="protein sequence ID" value="KOM43594.1"/>
    <property type="molecule type" value="Genomic_DNA"/>
</dbReference>
<evidence type="ECO:0000313" key="4">
    <source>
        <dbReference type="EMBL" id="KOM43594.1"/>
    </source>
</evidence>
<feature type="region of interest" description="Disordered" evidence="2">
    <location>
        <begin position="379"/>
        <end position="429"/>
    </location>
</feature>
<evidence type="ECO:0000313" key="5">
    <source>
        <dbReference type="Proteomes" id="UP000053144"/>
    </source>
</evidence>
<accession>A0A0L9UM29</accession>
<organism evidence="4 5">
    <name type="scientific">Phaseolus angularis</name>
    <name type="common">Azuki bean</name>
    <name type="synonym">Vigna angularis</name>
    <dbReference type="NCBI Taxonomy" id="3914"/>
    <lineage>
        <taxon>Eukaryota</taxon>
        <taxon>Viridiplantae</taxon>
        <taxon>Streptophyta</taxon>
        <taxon>Embryophyta</taxon>
        <taxon>Tracheophyta</taxon>
        <taxon>Spermatophyta</taxon>
        <taxon>Magnoliopsida</taxon>
        <taxon>eudicotyledons</taxon>
        <taxon>Gunneridae</taxon>
        <taxon>Pentapetalae</taxon>
        <taxon>rosids</taxon>
        <taxon>fabids</taxon>
        <taxon>Fabales</taxon>
        <taxon>Fabaceae</taxon>
        <taxon>Papilionoideae</taxon>
        <taxon>50 kb inversion clade</taxon>
        <taxon>NPAAA clade</taxon>
        <taxon>indigoferoid/millettioid clade</taxon>
        <taxon>Phaseoleae</taxon>
        <taxon>Vigna</taxon>
    </lineage>
</organism>
<feature type="domain" description="Transposase (putative) gypsy type" evidence="3">
    <location>
        <begin position="145"/>
        <end position="202"/>
    </location>
</feature>
<feature type="coiled-coil region" evidence="1">
    <location>
        <begin position="507"/>
        <end position="569"/>
    </location>
</feature>